<reference evidence="5" key="1">
    <citation type="submission" date="2017-12" db="EMBL/GenBank/DDBJ databases">
        <title>FDA dAtabase for Regulatory Grade micrObial Sequences (FDA-ARGOS): Supporting development and validation of Infectious Disease Dx tests.</title>
        <authorList>
            <person name="Campos J."/>
            <person name="Goldberg B."/>
            <person name="Tallon L."/>
            <person name="Sadzewicz L."/>
            <person name="Sengamalay N."/>
            <person name="Ott S."/>
            <person name="Godinez A."/>
            <person name="Nagaraj S."/>
            <person name="Vyas G."/>
            <person name="Aluvathingal J."/>
            <person name="Nadendla S."/>
            <person name="Geyer C."/>
            <person name="Nandy P."/>
            <person name="Hobson J."/>
            <person name="Sichtig H."/>
        </authorList>
    </citation>
    <scope>NUCLEOTIDE SEQUENCE</scope>
    <source>
        <strain evidence="5">FDAARGOS_252</strain>
        <plasmid evidence="5">unnamed4</plasmid>
    </source>
</reference>
<evidence type="ECO:0000256" key="2">
    <source>
        <dbReference type="ARBA" id="ARBA00022857"/>
    </source>
</evidence>
<organism evidence="5 6">
    <name type="scientific">Paracoccus yeei</name>
    <dbReference type="NCBI Taxonomy" id="147645"/>
    <lineage>
        <taxon>Bacteria</taxon>
        <taxon>Pseudomonadati</taxon>
        <taxon>Pseudomonadota</taxon>
        <taxon>Alphaproteobacteria</taxon>
        <taxon>Rhodobacterales</taxon>
        <taxon>Paracoccaceae</taxon>
        <taxon>Paracoccus</taxon>
    </lineage>
</organism>
<protein>
    <submittedName>
        <fullName evidence="5">NAD-dependent succinate-semialdehyde dehydrogenase</fullName>
    </submittedName>
</protein>
<sequence>MNLESRNPATGELIGTYPPHDAAEIETRLRRAHETAAVWRSEVSMPERVALMLRLAELLESRAEDYGRLITSEMGKPLSEAIAEVRKSASGARHFAEKGPDYLADSPIEGLNARVVYEPLGAIFAIMPWNLPFWQVLRFFIPTALAGNTVLVKHSDSVQGCAHALEQLVLDAGAPRGLYQNLSIRRDAVAGIVADPRIAAATVTGSTAAGRAVAQVAGENGKKVVLELGGSDPFLVFEDAELDKAVKMAVLSRFSNNAQSCIAAKRILVAESVYDAFEAAFLSGVKALAVGDPTAPETQFGPLARDSVVRDTERQVADAVAQGGRILCGGKRLDRPGNFFAPTVIADLPHDAPIAHEEIFGPVALLFRVADEKQAIAMANDSEFGLGATVWSGDAARVARVVSALDAGAVFINSFVRSDPRAPFGGIKASGYGRELGALGARELTNAKLVFSD</sequence>
<dbReference type="RefSeq" id="WP_080623146.1">
    <property type="nucleotide sequence ID" value="NZ_CAWMZI010000005.1"/>
</dbReference>
<dbReference type="FunFam" id="3.40.309.10:FF:000010">
    <property type="entry name" value="Gamma-aminobutyraldehyde dehydrogenase"/>
    <property type="match status" value="1"/>
</dbReference>
<accession>A0A1V0GYH6</accession>
<evidence type="ECO:0000256" key="3">
    <source>
        <dbReference type="ARBA" id="ARBA00023002"/>
    </source>
</evidence>
<dbReference type="InterPro" id="IPR016161">
    <property type="entry name" value="Ald_DH/histidinol_DH"/>
</dbReference>
<dbReference type="CDD" id="cd07100">
    <property type="entry name" value="ALDH_SSADH1_GabD1"/>
    <property type="match status" value="1"/>
</dbReference>
<dbReference type="KEGG" id="pye:A6J80_21470"/>
<evidence type="ECO:0000313" key="6">
    <source>
        <dbReference type="Proteomes" id="UP000191257"/>
    </source>
</evidence>
<evidence type="ECO:0000259" key="4">
    <source>
        <dbReference type="Pfam" id="PF00171"/>
    </source>
</evidence>
<dbReference type="PANTHER" id="PTHR43217">
    <property type="entry name" value="SUCCINATE SEMIALDEHYDE DEHYDROGENASE [NAD(P)+] SAD"/>
    <property type="match status" value="1"/>
</dbReference>
<dbReference type="InterPro" id="IPR016163">
    <property type="entry name" value="Ald_DH_C"/>
</dbReference>
<dbReference type="InterPro" id="IPR047110">
    <property type="entry name" value="GABD/Sad-like"/>
</dbReference>
<evidence type="ECO:0000256" key="1">
    <source>
        <dbReference type="ARBA" id="ARBA00009986"/>
    </source>
</evidence>
<dbReference type="Gene3D" id="3.40.605.10">
    <property type="entry name" value="Aldehyde Dehydrogenase, Chain A, domain 1"/>
    <property type="match status" value="1"/>
</dbReference>
<dbReference type="PANTHER" id="PTHR43217:SF1">
    <property type="entry name" value="SUCCINATE SEMIALDEHYDE DEHYDROGENASE [NAD(P)+] SAD"/>
    <property type="match status" value="1"/>
</dbReference>
<dbReference type="Pfam" id="PF00171">
    <property type="entry name" value="Aldedh"/>
    <property type="match status" value="1"/>
</dbReference>
<dbReference type="EMBL" id="CP020444">
    <property type="protein sequence ID" value="ARC38872.1"/>
    <property type="molecule type" value="Genomic_DNA"/>
</dbReference>
<keyword evidence="6" id="KW-1185">Reference proteome</keyword>
<geneLocation type="plasmid" evidence="5 6">
    <name>unnamed4</name>
</geneLocation>
<dbReference type="GO" id="GO:0004030">
    <property type="term" value="F:aldehyde dehydrogenase [NAD(P)+] activity"/>
    <property type="evidence" value="ECO:0007669"/>
    <property type="project" value="InterPro"/>
</dbReference>
<comment type="similarity">
    <text evidence="1">Belongs to the aldehyde dehydrogenase family.</text>
</comment>
<gene>
    <name evidence="5" type="ORF">A6J80_21470</name>
</gene>
<name>A0A1V0GYH6_9RHOB</name>
<dbReference type="InterPro" id="IPR044148">
    <property type="entry name" value="ALDH_GabD1-like"/>
</dbReference>
<proteinExistence type="inferred from homology"/>
<dbReference type="GO" id="GO:0004777">
    <property type="term" value="F:succinate-semialdehyde dehydrogenase (NAD+) activity"/>
    <property type="evidence" value="ECO:0007669"/>
    <property type="project" value="TreeGrafter"/>
</dbReference>
<feature type="domain" description="Aldehyde dehydrogenase" evidence="4">
    <location>
        <begin position="3"/>
        <end position="450"/>
    </location>
</feature>
<dbReference type="Gene3D" id="3.40.309.10">
    <property type="entry name" value="Aldehyde Dehydrogenase, Chain A, domain 2"/>
    <property type="match status" value="1"/>
</dbReference>
<dbReference type="InterPro" id="IPR015590">
    <property type="entry name" value="Aldehyde_DH_dom"/>
</dbReference>
<dbReference type="InterPro" id="IPR016162">
    <property type="entry name" value="Ald_DH_N"/>
</dbReference>
<dbReference type="SUPFAM" id="SSF53720">
    <property type="entry name" value="ALDH-like"/>
    <property type="match status" value="1"/>
</dbReference>
<evidence type="ECO:0000313" key="5">
    <source>
        <dbReference type="EMBL" id="ARC38872.1"/>
    </source>
</evidence>
<keyword evidence="5" id="KW-0614">Plasmid</keyword>
<keyword evidence="3" id="KW-0560">Oxidoreductase</keyword>
<keyword evidence="2" id="KW-0521">NADP</keyword>
<dbReference type="AlphaFoldDB" id="A0A1V0GYH6"/>
<dbReference type="Proteomes" id="UP000191257">
    <property type="component" value="Plasmid unnamed4"/>
</dbReference>